<evidence type="ECO:0000313" key="4">
    <source>
        <dbReference type="Proteomes" id="UP001146439"/>
    </source>
</evidence>
<comment type="caution">
    <text evidence="2">The sequence shown here is derived from an EMBL/GenBank/DDBJ whole genome shotgun (WGS) entry which is preliminary data.</text>
</comment>
<dbReference type="EMBL" id="JBBMGJ010000034">
    <property type="protein sequence ID" value="MEK0146587.1"/>
    <property type="molecule type" value="Genomic_DNA"/>
</dbReference>
<evidence type="ECO:0000259" key="1">
    <source>
        <dbReference type="Pfam" id="PF13472"/>
    </source>
</evidence>
<reference evidence="2" key="1">
    <citation type="submission" date="2022-02" db="EMBL/GenBank/DDBJ databases">
        <title>Corynebacterium sp. from urogenital microbiome.</title>
        <authorList>
            <person name="Cappelli E.A."/>
            <person name="Ribeiro T.G."/>
            <person name="Peixe L."/>
        </authorList>
    </citation>
    <scope>NUCLEOTIDE SEQUENCE</scope>
    <source>
        <strain evidence="2">C21Ua_68</strain>
    </source>
</reference>
<dbReference type="RefSeq" id="WP_284104292.1">
    <property type="nucleotide sequence ID" value="NZ_JAKOPM020000029.1"/>
</dbReference>
<evidence type="ECO:0000313" key="5">
    <source>
        <dbReference type="Proteomes" id="UP001371299"/>
    </source>
</evidence>
<evidence type="ECO:0000313" key="3">
    <source>
        <dbReference type="EMBL" id="MEK0146587.1"/>
    </source>
</evidence>
<evidence type="ECO:0000313" key="2">
    <source>
        <dbReference type="EMBL" id="MCZ9297129.1"/>
    </source>
</evidence>
<dbReference type="Gene3D" id="3.40.50.1110">
    <property type="entry name" value="SGNH hydrolase"/>
    <property type="match status" value="1"/>
</dbReference>
<proteinExistence type="predicted"/>
<protein>
    <submittedName>
        <fullName evidence="2">GDSL-type esterase/lipase family protein</fullName>
    </submittedName>
</protein>
<dbReference type="EMBL" id="JAKMUZ010000029">
    <property type="protein sequence ID" value="MCZ9297129.1"/>
    <property type="molecule type" value="Genomic_DNA"/>
</dbReference>
<sequence>MNQNVRESYLSFGDSVAANPTALDIAVYKTKKNVPSLEWPTIRDGSCAQDPNNFAVQAAKRTGLRLEDYSCPGATAYVEPHGNDAIPHDTVRQQVERAIAERKLDANTRLVTISAGVNDTYQPNNLPSMTTQPQRMARYNAEMTGAINRVKSVAPNAKVILLGIPDETDGRNHTCGSNLLGITSHWYFPLVAYYQDEVREQQRLAALDTGSEFLDMVAEISFQSGKNGCSNDPGRYGASIFDDSPHKLAGHLTDAGHEYYARRIAETYR</sequence>
<dbReference type="InterPro" id="IPR036514">
    <property type="entry name" value="SGNH_hydro_sf"/>
</dbReference>
<dbReference type="SUPFAM" id="SSF52266">
    <property type="entry name" value="SGNH hydrolase"/>
    <property type="match status" value="1"/>
</dbReference>
<organism evidence="2 4">
    <name type="scientific">Corynebacterium yonathiae</name>
    <dbReference type="NCBI Taxonomy" id="2913504"/>
    <lineage>
        <taxon>Bacteria</taxon>
        <taxon>Bacillati</taxon>
        <taxon>Actinomycetota</taxon>
        <taxon>Actinomycetes</taxon>
        <taxon>Mycobacteriales</taxon>
        <taxon>Corynebacteriaceae</taxon>
        <taxon>Corynebacterium</taxon>
    </lineage>
</organism>
<dbReference type="Proteomes" id="UP001146439">
    <property type="component" value="Unassembled WGS sequence"/>
</dbReference>
<dbReference type="AlphaFoldDB" id="A0A9X3M028"/>
<keyword evidence="5" id="KW-1185">Reference proteome</keyword>
<accession>A0A9X3M028</accession>
<gene>
    <name evidence="2" type="ORF">L8V22_11315</name>
    <name evidence="3" type="ORF">WMQ01_11035</name>
</gene>
<name>A0A9X3M028_9CORY</name>
<dbReference type="InterPro" id="IPR013830">
    <property type="entry name" value="SGNH_hydro"/>
</dbReference>
<dbReference type="Proteomes" id="UP001371299">
    <property type="component" value="Unassembled WGS sequence"/>
</dbReference>
<reference evidence="3 5" key="2">
    <citation type="submission" date="2024-01" db="EMBL/GenBank/DDBJ databases">
        <title>Description of two novel Corynebacterium species isolated from human nasal passages and skin.</title>
        <authorList>
            <person name="Popowitch E."/>
            <person name="Tran T.H."/>
            <person name="Escapa I.F."/>
            <person name="Bhatt E."/>
            <person name="Sozat A.K."/>
            <person name="Roberts A.Q."/>
            <person name="Segre J.A."/>
            <person name="Kong H."/>
            <person name="Conlan S."/>
            <person name="Lemon K.P."/>
            <person name="Kelly M.S."/>
        </authorList>
    </citation>
    <scope>NUCLEOTIDE SEQUENCE [LARGE SCALE GENOMIC DNA]</scope>
    <source>
        <strain evidence="3 5">KPL2619</strain>
    </source>
</reference>
<feature type="domain" description="SGNH hydrolase-type esterase" evidence="1">
    <location>
        <begin position="12"/>
        <end position="258"/>
    </location>
</feature>
<dbReference type="Pfam" id="PF13472">
    <property type="entry name" value="Lipase_GDSL_2"/>
    <property type="match status" value="1"/>
</dbReference>